<proteinExistence type="predicted"/>
<reference evidence="2" key="2">
    <citation type="submission" date="2018-03" db="EMBL/GenBank/DDBJ databases">
        <title>The Triticum urartu genome reveals the dynamic nature of wheat genome evolution.</title>
        <authorList>
            <person name="Ling H."/>
            <person name="Ma B."/>
            <person name="Shi X."/>
            <person name="Liu H."/>
            <person name="Dong L."/>
            <person name="Sun H."/>
            <person name="Cao Y."/>
            <person name="Gao Q."/>
            <person name="Zheng S."/>
            <person name="Li Y."/>
            <person name="Yu Y."/>
            <person name="Du H."/>
            <person name="Qi M."/>
            <person name="Li Y."/>
            <person name="Yu H."/>
            <person name="Cui Y."/>
            <person name="Wang N."/>
            <person name="Chen C."/>
            <person name="Wu H."/>
            <person name="Zhao Y."/>
            <person name="Zhang J."/>
            <person name="Li Y."/>
            <person name="Zhou W."/>
            <person name="Zhang B."/>
            <person name="Hu W."/>
            <person name="Eijk M."/>
            <person name="Tang J."/>
            <person name="Witsenboer H."/>
            <person name="Zhao S."/>
            <person name="Li Z."/>
            <person name="Zhang A."/>
            <person name="Wang D."/>
            <person name="Liang C."/>
        </authorList>
    </citation>
    <scope>NUCLEOTIDE SEQUENCE [LARGE SCALE GENOMIC DNA]</scope>
    <source>
        <strain evidence="2">cv. G1812</strain>
    </source>
</reference>
<feature type="region of interest" description="Disordered" evidence="1">
    <location>
        <begin position="1"/>
        <end position="62"/>
    </location>
</feature>
<dbReference type="AlphaFoldDB" id="A0A8R7UT00"/>
<dbReference type="EnsemblPlants" id="TuG1812G0600001153.01.T02">
    <property type="protein sequence ID" value="TuG1812G0600001153.01.T02.cds284068"/>
    <property type="gene ID" value="TuG1812G0600001153.01"/>
</dbReference>
<evidence type="ECO:0000313" key="2">
    <source>
        <dbReference type="EnsemblPlants" id="TuG1812G0600001153.01.T02.cds284068"/>
    </source>
</evidence>
<sequence length="161" mass="17545">HERKRNPLQDPAKRTPPSSLSRRAPKIRSAATPPAAPNPSGQGSIRASPARNPRDSRRISSGVGRMMMGFMMGKRKELEQVVDGLCDFSLSGPAAKCRRLVSAPPHSLPFLARLCLLELPSRVPCLRASGYASSRCFWCSSCSDLSFQIGQFFSSSAGWLK</sequence>
<dbReference type="Proteomes" id="UP000015106">
    <property type="component" value="Chromosome 6"/>
</dbReference>
<reference evidence="2" key="3">
    <citation type="submission" date="2022-06" db="UniProtKB">
        <authorList>
            <consortium name="EnsemblPlants"/>
        </authorList>
    </citation>
    <scope>IDENTIFICATION</scope>
</reference>
<evidence type="ECO:0000256" key="1">
    <source>
        <dbReference type="SAM" id="MobiDB-lite"/>
    </source>
</evidence>
<reference evidence="3" key="1">
    <citation type="journal article" date="2013" name="Nature">
        <title>Draft genome of the wheat A-genome progenitor Triticum urartu.</title>
        <authorList>
            <person name="Ling H.Q."/>
            <person name="Zhao S."/>
            <person name="Liu D."/>
            <person name="Wang J."/>
            <person name="Sun H."/>
            <person name="Zhang C."/>
            <person name="Fan H."/>
            <person name="Li D."/>
            <person name="Dong L."/>
            <person name="Tao Y."/>
            <person name="Gao C."/>
            <person name="Wu H."/>
            <person name="Li Y."/>
            <person name="Cui Y."/>
            <person name="Guo X."/>
            <person name="Zheng S."/>
            <person name="Wang B."/>
            <person name="Yu K."/>
            <person name="Liang Q."/>
            <person name="Yang W."/>
            <person name="Lou X."/>
            <person name="Chen J."/>
            <person name="Feng M."/>
            <person name="Jian J."/>
            <person name="Zhang X."/>
            <person name="Luo G."/>
            <person name="Jiang Y."/>
            <person name="Liu J."/>
            <person name="Wang Z."/>
            <person name="Sha Y."/>
            <person name="Zhang B."/>
            <person name="Wu H."/>
            <person name="Tang D."/>
            <person name="Shen Q."/>
            <person name="Xue P."/>
            <person name="Zou S."/>
            <person name="Wang X."/>
            <person name="Liu X."/>
            <person name="Wang F."/>
            <person name="Yang Y."/>
            <person name="An X."/>
            <person name="Dong Z."/>
            <person name="Zhang K."/>
            <person name="Zhang X."/>
            <person name="Luo M.C."/>
            <person name="Dvorak J."/>
            <person name="Tong Y."/>
            <person name="Wang J."/>
            <person name="Yang H."/>
            <person name="Li Z."/>
            <person name="Wang D."/>
            <person name="Zhang A."/>
            <person name="Wang J."/>
        </authorList>
    </citation>
    <scope>NUCLEOTIDE SEQUENCE</scope>
    <source>
        <strain evidence="3">cv. G1812</strain>
    </source>
</reference>
<evidence type="ECO:0000313" key="3">
    <source>
        <dbReference type="Proteomes" id="UP000015106"/>
    </source>
</evidence>
<protein>
    <submittedName>
        <fullName evidence="2">Uncharacterized protein</fullName>
    </submittedName>
</protein>
<name>A0A8R7UT00_TRIUA</name>
<keyword evidence="3" id="KW-1185">Reference proteome</keyword>
<dbReference type="Gramene" id="TuG1812G0600001153.01.T02">
    <property type="protein sequence ID" value="TuG1812G0600001153.01.T02.cds284068"/>
    <property type="gene ID" value="TuG1812G0600001153.01"/>
</dbReference>
<organism evidence="2 3">
    <name type="scientific">Triticum urartu</name>
    <name type="common">Red wild einkorn</name>
    <name type="synonym">Crithodium urartu</name>
    <dbReference type="NCBI Taxonomy" id="4572"/>
    <lineage>
        <taxon>Eukaryota</taxon>
        <taxon>Viridiplantae</taxon>
        <taxon>Streptophyta</taxon>
        <taxon>Embryophyta</taxon>
        <taxon>Tracheophyta</taxon>
        <taxon>Spermatophyta</taxon>
        <taxon>Magnoliopsida</taxon>
        <taxon>Liliopsida</taxon>
        <taxon>Poales</taxon>
        <taxon>Poaceae</taxon>
        <taxon>BOP clade</taxon>
        <taxon>Pooideae</taxon>
        <taxon>Triticodae</taxon>
        <taxon>Triticeae</taxon>
        <taxon>Triticinae</taxon>
        <taxon>Triticum</taxon>
    </lineage>
</organism>
<feature type="compositionally biased region" description="Basic and acidic residues" evidence="1">
    <location>
        <begin position="1"/>
        <end position="13"/>
    </location>
</feature>
<accession>A0A8R7UT00</accession>
<gene>
    <name evidence="2" type="primary">LOC125514058</name>
</gene>